<reference evidence="2" key="1">
    <citation type="submission" date="2023-08" db="EMBL/GenBank/DDBJ databases">
        <authorList>
            <person name="Audoor S."/>
            <person name="Bilcke G."/>
        </authorList>
    </citation>
    <scope>NUCLEOTIDE SEQUENCE</scope>
</reference>
<dbReference type="EMBL" id="CAKOGP040001335">
    <property type="protein sequence ID" value="CAJ1945151.1"/>
    <property type="molecule type" value="Genomic_DNA"/>
</dbReference>
<keyword evidence="3" id="KW-1185">Reference proteome</keyword>
<comment type="caution">
    <text evidence="2">The sequence shown here is derived from an EMBL/GenBank/DDBJ whole genome shotgun (WGS) entry which is preliminary data.</text>
</comment>
<feature type="region of interest" description="Disordered" evidence="1">
    <location>
        <begin position="26"/>
        <end position="63"/>
    </location>
</feature>
<evidence type="ECO:0000256" key="1">
    <source>
        <dbReference type="SAM" id="MobiDB-lite"/>
    </source>
</evidence>
<gene>
    <name evidence="2" type="ORF">CYCCA115_LOCUS9295</name>
</gene>
<dbReference type="AlphaFoldDB" id="A0AAD2CT46"/>
<accession>A0AAD2CT46</accession>
<organism evidence="2 3">
    <name type="scientific">Cylindrotheca closterium</name>
    <dbReference type="NCBI Taxonomy" id="2856"/>
    <lineage>
        <taxon>Eukaryota</taxon>
        <taxon>Sar</taxon>
        <taxon>Stramenopiles</taxon>
        <taxon>Ochrophyta</taxon>
        <taxon>Bacillariophyta</taxon>
        <taxon>Bacillariophyceae</taxon>
        <taxon>Bacillariophycidae</taxon>
        <taxon>Bacillariales</taxon>
        <taxon>Bacillariaceae</taxon>
        <taxon>Cylindrotheca</taxon>
    </lineage>
</organism>
<sequence length="100" mass="11115">MVQKKHLGDDDDDEMSVEICLDTLTIKRAPPSPKAGPETREKRRAPSPRPMIVPQQQGRVMGSPAAGYSMRQLLNEQALGMYSDDESVYLSDDNQSQIPV</sequence>
<protein>
    <submittedName>
        <fullName evidence="2">Uncharacterized protein</fullName>
    </submittedName>
</protein>
<name>A0AAD2CT46_9STRA</name>
<evidence type="ECO:0000313" key="2">
    <source>
        <dbReference type="EMBL" id="CAJ1945151.1"/>
    </source>
</evidence>
<proteinExistence type="predicted"/>
<dbReference type="Proteomes" id="UP001295423">
    <property type="component" value="Unassembled WGS sequence"/>
</dbReference>
<evidence type="ECO:0000313" key="3">
    <source>
        <dbReference type="Proteomes" id="UP001295423"/>
    </source>
</evidence>